<gene>
    <name evidence="12" type="ORF">GCM10023331_40010</name>
</gene>
<proteinExistence type="inferred from homology"/>
<dbReference type="Pfam" id="PF07715">
    <property type="entry name" value="Plug"/>
    <property type="match status" value="1"/>
</dbReference>
<feature type="domain" description="Outer membrane protein beta-barrel" evidence="11">
    <location>
        <begin position="416"/>
        <end position="753"/>
    </location>
</feature>
<keyword evidence="13" id="KW-1185">Reference proteome</keyword>
<keyword evidence="2 8" id="KW-0813">Transport</keyword>
<keyword evidence="3 8" id="KW-1134">Transmembrane beta strand</keyword>
<dbReference type="InterPro" id="IPR012910">
    <property type="entry name" value="Plug_dom"/>
</dbReference>
<evidence type="ECO:0000259" key="10">
    <source>
        <dbReference type="Pfam" id="PF07715"/>
    </source>
</evidence>
<sequence>MKHLLPILLFFISFHVSAGEPNKEAGKTGTVKGIVKEKSSDNFVGYATVALLQNDKPVTGALTKEDGSFEINKVTYGTYTISIKFIGFETYESTVTLDKDHKEVDLGVITLASSEKMMEEVTVSGEKVEVEYKVGKKVINMNETLTAGSTSVTDALDKIPEISVDGEGNVSLRGDSNVRVLIDGKPSQSNVADVLKSLPPESVERVEVITNPSAKYDPEGLSGIVNIVTKRNKLQGINGNVGAGIGWNHKYNGNGSLNYRSGKWGVSLAGAARNAQFLREGSFERNYANGSDELIQQNEGVQHPKFHYYKFNVDYFIDSSSVVSAYVRENAWNFNGTSSFEQQFLSNGELIQQIVGTGQQGSKGVSRTADINYHKDFTKGALELDFSVDKGEVNFQSFSEATGLNFSSAFEAGWLVYEGQVDYNHTFADRYKLETGVESVIVDASSDNRQQFEGEETTFGFPYVESRHSAYSTLSTNIGQATVQAGLRYENTNISSDEPLIEYSSLFPSLHVQQKMGESTNLSFSYSRRIRRPNIDWILPLAIMRDPQNIMVGNQELQPAYTNSFEMGYNTSQKGYSLSASVYTRLSTDVIRAVTEFDEELGVNMIQHRNIDKTANYGVSLSGDVSLTKWWNISGGVDIYHFDFDYEAYDLPEEIFFNWKAKMNSTFRLPKQFKLLVNARLDGRNIEVQSIRDYAYGVNLTLNKPVLKGKGNLSFSAENLVFNGNRSTTYYDGFTQYEENFSENPILRASFSYRFGKMKMKGRKRQINGGGGFM</sequence>
<keyword evidence="6 8" id="KW-0472">Membrane</keyword>
<keyword evidence="5 9" id="KW-0732">Signal</keyword>
<dbReference type="Gene3D" id="2.60.40.1120">
    <property type="entry name" value="Carboxypeptidase-like, regulatory domain"/>
    <property type="match status" value="1"/>
</dbReference>
<keyword evidence="4 8" id="KW-0812">Transmembrane</keyword>
<dbReference type="EMBL" id="BAABJX010000067">
    <property type="protein sequence ID" value="GAA4851396.1"/>
    <property type="molecule type" value="Genomic_DNA"/>
</dbReference>
<organism evidence="12 13">
    <name type="scientific">Algivirga pacifica</name>
    <dbReference type="NCBI Taxonomy" id="1162670"/>
    <lineage>
        <taxon>Bacteria</taxon>
        <taxon>Pseudomonadati</taxon>
        <taxon>Bacteroidota</taxon>
        <taxon>Cytophagia</taxon>
        <taxon>Cytophagales</taxon>
        <taxon>Flammeovirgaceae</taxon>
        <taxon>Algivirga</taxon>
    </lineage>
</organism>
<evidence type="ECO:0000313" key="12">
    <source>
        <dbReference type="EMBL" id="GAA4851396.1"/>
    </source>
</evidence>
<comment type="similarity">
    <text evidence="8">Belongs to the TonB-dependent receptor family.</text>
</comment>
<dbReference type="SUPFAM" id="SSF49452">
    <property type="entry name" value="Starch-binding domain-like"/>
    <property type="match status" value="1"/>
</dbReference>
<keyword evidence="7 8" id="KW-0998">Cell outer membrane</keyword>
<evidence type="ECO:0000256" key="2">
    <source>
        <dbReference type="ARBA" id="ARBA00022448"/>
    </source>
</evidence>
<comment type="caution">
    <text evidence="12">The sequence shown here is derived from an EMBL/GenBank/DDBJ whole genome shotgun (WGS) entry which is preliminary data.</text>
</comment>
<comment type="subcellular location">
    <subcellularLocation>
        <location evidence="1 8">Cell outer membrane</location>
        <topology evidence="1 8">Multi-pass membrane protein</topology>
    </subcellularLocation>
</comment>
<evidence type="ECO:0000256" key="7">
    <source>
        <dbReference type="ARBA" id="ARBA00023237"/>
    </source>
</evidence>
<dbReference type="Pfam" id="PF13715">
    <property type="entry name" value="CarbopepD_reg_2"/>
    <property type="match status" value="1"/>
</dbReference>
<dbReference type="SUPFAM" id="SSF56935">
    <property type="entry name" value="Porins"/>
    <property type="match status" value="1"/>
</dbReference>
<feature type="chain" id="PRO_5046415228" evidence="9">
    <location>
        <begin position="19"/>
        <end position="774"/>
    </location>
</feature>
<evidence type="ECO:0000256" key="5">
    <source>
        <dbReference type="ARBA" id="ARBA00022729"/>
    </source>
</evidence>
<evidence type="ECO:0000256" key="4">
    <source>
        <dbReference type="ARBA" id="ARBA00022692"/>
    </source>
</evidence>
<dbReference type="PROSITE" id="PS52016">
    <property type="entry name" value="TONB_DEPENDENT_REC_3"/>
    <property type="match status" value="1"/>
</dbReference>
<dbReference type="PANTHER" id="PTHR30069">
    <property type="entry name" value="TONB-DEPENDENT OUTER MEMBRANE RECEPTOR"/>
    <property type="match status" value="1"/>
</dbReference>
<dbReference type="InterPro" id="IPR041700">
    <property type="entry name" value="OMP_b-brl_3"/>
</dbReference>
<protein>
    <submittedName>
        <fullName evidence="12">Outer membrane beta-barrel family protein</fullName>
    </submittedName>
</protein>
<evidence type="ECO:0000256" key="8">
    <source>
        <dbReference type="PROSITE-ProRule" id="PRU01360"/>
    </source>
</evidence>
<evidence type="ECO:0000256" key="3">
    <source>
        <dbReference type="ARBA" id="ARBA00022452"/>
    </source>
</evidence>
<dbReference type="Gene3D" id="2.170.130.10">
    <property type="entry name" value="TonB-dependent receptor, plug domain"/>
    <property type="match status" value="1"/>
</dbReference>
<dbReference type="Gene3D" id="2.40.170.20">
    <property type="entry name" value="TonB-dependent receptor, beta-barrel domain"/>
    <property type="match status" value="1"/>
</dbReference>
<evidence type="ECO:0000256" key="6">
    <source>
        <dbReference type="ARBA" id="ARBA00023136"/>
    </source>
</evidence>
<feature type="signal peptide" evidence="9">
    <location>
        <begin position="1"/>
        <end position="18"/>
    </location>
</feature>
<accession>A0ABP9DL60</accession>
<dbReference type="RefSeq" id="WP_345375100.1">
    <property type="nucleotide sequence ID" value="NZ_BAABJX010000067.1"/>
</dbReference>
<evidence type="ECO:0000256" key="9">
    <source>
        <dbReference type="SAM" id="SignalP"/>
    </source>
</evidence>
<dbReference type="Proteomes" id="UP001500298">
    <property type="component" value="Unassembled WGS sequence"/>
</dbReference>
<name>A0ABP9DL60_9BACT</name>
<dbReference type="InterPro" id="IPR013784">
    <property type="entry name" value="Carb-bd-like_fold"/>
</dbReference>
<feature type="domain" description="TonB-dependent receptor plug" evidence="10">
    <location>
        <begin position="137"/>
        <end position="224"/>
    </location>
</feature>
<evidence type="ECO:0000259" key="11">
    <source>
        <dbReference type="Pfam" id="PF14905"/>
    </source>
</evidence>
<dbReference type="Pfam" id="PF14905">
    <property type="entry name" value="OMP_b-brl_3"/>
    <property type="match status" value="1"/>
</dbReference>
<dbReference type="InterPro" id="IPR039426">
    <property type="entry name" value="TonB-dep_rcpt-like"/>
</dbReference>
<dbReference type="InterPro" id="IPR036942">
    <property type="entry name" value="Beta-barrel_TonB_sf"/>
</dbReference>
<reference evidence="13" key="1">
    <citation type="journal article" date="2019" name="Int. J. Syst. Evol. Microbiol.">
        <title>The Global Catalogue of Microorganisms (GCM) 10K type strain sequencing project: providing services to taxonomists for standard genome sequencing and annotation.</title>
        <authorList>
            <consortium name="The Broad Institute Genomics Platform"/>
            <consortium name="The Broad Institute Genome Sequencing Center for Infectious Disease"/>
            <person name="Wu L."/>
            <person name="Ma J."/>
        </authorList>
    </citation>
    <scope>NUCLEOTIDE SEQUENCE [LARGE SCALE GENOMIC DNA]</scope>
    <source>
        <strain evidence="13">JCM 18326</strain>
    </source>
</reference>
<evidence type="ECO:0000256" key="1">
    <source>
        <dbReference type="ARBA" id="ARBA00004571"/>
    </source>
</evidence>
<evidence type="ECO:0000313" key="13">
    <source>
        <dbReference type="Proteomes" id="UP001500298"/>
    </source>
</evidence>
<dbReference type="InterPro" id="IPR037066">
    <property type="entry name" value="Plug_dom_sf"/>
</dbReference>
<dbReference type="PANTHER" id="PTHR30069:SF29">
    <property type="entry name" value="HEMOGLOBIN AND HEMOGLOBIN-HAPTOGLOBIN-BINDING PROTEIN 1-RELATED"/>
    <property type="match status" value="1"/>
</dbReference>